<dbReference type="AlphaFoldDB" id="A0A381Q1L6"/>
<name>A0A381Q1L6_9ZZZZ</name>
<accession>A0A381Q1L6</accession>
<evidence type="ECO:0000313" key="1">
    <source>
        <dbReference type="EMBL" id="SUZ72774.1"/>
    </source>
</evidence>
<gene>
    <name evidence="1" type="ORF">METZ01_LOCUS25628</name>
</gene>
<protein>
    <submittedName>
        <fullName evidence="1">Uncharacterized protein</fullName>
    </submittedName>
</protein>
<organism evidence="1">
    <name type="scientific">marine metagenome</name>
    <dbReference type="NCBI Taxonomy" id="408172"/>
    <lineage>
        <taxon>unclassified sequences</taxon>
        <taxon>metagenomes</taxon>
        <taxon>ecological metagenomes</taxon>
    </lineage>
</organism>
<reference evidence="1" key="1">
    <citation type="submission" date="2018-05" db="EMBL/GenBank/DDBJ databases">
        <authorList>
            <person name="Lanie J.A."/>
            <person name="Ng W.-L."/>
            <person name="Kazmierczak K.M."/>
            <person name="Andrzejewski T.M."/>
            <person name="Davidsen T.M."/>
            <person name="Wayne K.J."/>
            <person name="Tettelin H."/>
            <person name="Glass J.I."/>
            <person name="Rusch D."/>
            <person name="Podicherti R."/>
            <person name="Tsui H.-C.T."/>
            <person name="Winkler M.E."/>
        </authorList>
    </citation>
    <scope>NUCLEOTIDE SEQUENCE</scope>
</reference>
<dbReference type="EMBL" id="UINC01001158">
    <property type="protein sequence ID" value="SUZ72774.1"/>
    <property type="molecule type" value="Genomic_DNA"/>
</dbReference>
<sequence>MITACLAFAVAAEDESKPTAIISAQETVSERRERVDIEVQEILNTTLDDEDYGETKRCIWSNRYDKIEMIDDRRVIFYGGRKRAWLNHWKHGDHCAGKLYSHYRIGVEQRSRQVCEHDRIFFIDMNMGMRRVGPKCVLGKFEPITREQADYIKDIAGVK</sequence>
<proteinExistence type="predicted"/>